<dbReference type="GO" id="GO:0072344">
    <property type="term" value="P:rescue of stalled ribosome"/>
    <property type="evidence" value="ECO:0007669"/>
    <property type="project" value="InterPro"/>
</dbReference>
<dbReference type="InterPro" id="IPR009349">
    <property type="entry name" value="TRIP4/RQT4_C2HC5_Znf"/>
</dbReference>
<feature type="domain" description="TRIP4/RQT4 C2HC5-type zinc finger" evidence="2">
    <location>
        <begin position="250"/>
        <end position="300"/>
    </location>
</feature>
<proteinExistence type="predicted"/>
<name>A0AAE8MXN3_9PEZI</name>
<keyword evidence="4" id="KW-1185">Reference proteome</keyword>
<comment type="caution">
    <text evidence="3">The sequence shown here is derived from an EMBL/GenBank/DDBJ whole genome shotgun (WGS) entry which is preliminary data.</text>
</comment>
<dbReference type="AlphaFoldDB" id="A0AAE8MXN3"/>
<feature type="region of interest" description="Disordered" evidence="1">
    <location>
        <begin position="129"/>
        <end position="221"/>
    </location>
</feature>
<gene>
    <name evidence="3" type="ORF">DNG_04211</name>
</gene>
<feature type="compositionally biased region" description="Low complexity" evidence="1">
    <location>
        <begin position="567"/>
        <end position="577"/>
    </location>
</feature>
<feature type="compositionally biased region" description="Low complexity" evidence="1">
    <location>
        <begin position="160"/>
        <end position="177"/>
    </location>
</feature>
<dbReference type="GO" id="GO:0005634">
    <property type="term" value="C:nucleus"/>
    <property type="evidence" value="ECO:0007669"/>
    <property type="project" value="InterPro"/>
</dbReference>
<feature type="compositionally biased region" description="Basic residues" evidence="1">
    <location>
        <begin position="87"/>
        <end position="99"/>
    </location>
</feature>
<evidence type="ECO:0000259" key="2">
    <source>
        <dbReference type="Pfam" id="PF06221"/>
    </source>
</evidence>
<feature type="compositionally biased region" description="Low complexity" evidence="1">
    <location>
        <begin position="130"/>
        <end position="149"/>
    </location>
</feature>
<feature type="region of interest" description="Disordered" evidence="1">
    <location>
        <begin position="56"/>
        <end position="115"/>
    </location>
</feature>
<dbReference type="GO" id="GO:0045893">
    <property type="term" value="P:positive regulation of DNA-templated transcription"/>
    <property type="evidence" value="ECO:0007669"/>
    <property type="project" value="TreeGrafter"/>
</dbReference>
<feature type="region of interest" description="Disordered" evidence="1">
    <location>
        <begin position="559"/>
        <end position="616"/>
    </location>
</feature>
<dbReference type="GO" id="GO:0008270">
    <property type="term" value="F:zinc ion binding"/>
    <property type="evidence" value="ECO:0007669"/>
    <property type="project" value="InterPro"/>
</dbReference>
<dbReference type="InterPro" id="IPR039128">
    <property type="entry name" value="TRIP4-like"/>
</dbReference>
<evidence type="ECO:0000256" key="1">
    <source>
        <dbReference type="SAM" id="MobiDB-lite"/>
    </source>
</evidence>
<accession>A0AAE8MXN3</accession>
<reference evidence="3" key="1">
    <citation type="submission" date="2018-03" db="EMBL/GenBank/DDBJ databases">
        <authorList>
            <person name="Guldener U."/>
        </authorList>
    </citation>
    <scope>NUCLEOTIDE SEQUENCE</scope>
</reference>
<organism evidence="3 4">
    <name type="scientific">Cephalotrichum gorgonifer</name>
    <dbReference type="NCBI Taxonomy" id="2041049"/>
    <lineage>
        <taxon>Eukaryota</taxon>
        <taxon>Fungi</taxon>
        <taxon>Dikarya</taxon>
        <taxon>Ascomycota</taxon>
        <taxon>Pezizomycotina</taxon>
        <taxon>Sordariomycetes</taxon>
        <taxon>Hypocreomycetidae</taxon>
        <taxon>Microascales</taxon>
        <taxon>Microascaceae</taxon>
        <taxon>Cephalotrichum</taxon>
    </lineage>
</organism>
<dbReference type="GO" id="GO:0180022">
    <property type="term" value="C:RQC-trigger complex"/>
    <property type="evidence" value="ECO:0007669"/>
    <property type="project" value="InterPro"/>
</dbReference>
<dbReference type="EMBL" id="ONZQ02000005">
    <property type="protein sequence ID" value="SPO01538.1"/>
    <property type="molecule type" value="Genomic_DNA"/>
</dbReference>
<dbReference type="Proteomes" id="UP001187682">
    <property type="component" value="Unassembled WGS sequence"/>
</dbReference>
<dbReference type="PANTHER" id="PTHR12963">
    <property type="entry name" value="THYROID RECEPTOR INTERACTING PROTEIN RELATED"/>
    <property type="match status" value="1"/>
</dbReference>
<protein>
    <submittedName>
        <fullName evidence="3">Related to C2HC5 finger protein</fullName>
    </submittedName>
</protein>
<feature type="region of interest" description="Disordered" evidence="1">
    <location>
        <begin position="316"/>
        <end position="339"/>
    </location>
</feature>
<evidence type="ECO:0000313" key="3">
    <source>
        <dbReference type="EMBL" id="SPO01538.1"/>
    </source>
</evidence>
<dbReference type="Pfam" id="PF06221">
    <property type="entry name" value="zf-C2HC5"/>
    <property type="match status" value="1"/>
</dbReference>
<sequence length="690" mass="72481">MSLTQQLSRLLPLPENELQQILDYASTLPKQAAAEHLSNLLGTEPQAVAFISSFNSKRKDAPGPPAPSGGATTSGDGRGGGLEHVPKPKKGKGKGKVKAPLHVPEARRVENPGYLGTAYNKHQADLEYIPRSSKSSPAPESSAAQHAPPQKTATPEPPKEILAPKPAAPPKRAQAQQSGFLISDPAPKTKPKSNNSSRSSTPKPSNSTKISIAGGTPMKGASTALTDLESAIRSLELSSNPKATGDPASRRCNCIATRHPLQTAAPNCLSCGKVICVKEGLGPCTSCGSPILTDAETEAILRELRAERSREKQAIHRAAHRKHDVSRTPAPFTAVRDGGFEGGSLAEAEAKAREHRDRLLAFQAQNAQRTTVRDEVADFDVGAAMGGPLSMWSTPEERALELKRQQKVLREMEWDAKPEWEKRTQVLSIDLVGGKIVRRMAAVQRPPTPEEETGVGEEELSSAGGYGGVLGETDGNVRGKAGAFSKNPLLGELIRPVYSSKGKEREKGSGTGVKWRRVQDDMDDNEGVILDGGVYGYEEGGSTMDGADEPALSYAEVAAKNSEQTAEEAAAPALPELNQTTSQSVHAMASTPSPPPSRSSSSPSPGKKKKARHAGGASGAASGVDCAALAHASVIVAVGAVLGLKAWGLYERGALGWREVGLGAGILGAVGAAEVVVSRLWQERCGKGGR</sequence>
<feature type="region of interest" description="Disordered" evidence="1">
    <location>
        <begin position="500"/>
        <end position="519"/>
    </location>
</feature>
<feature type="compositionally biased region" description="Low complexity" evidence="1">
    <location>
        <begin position="192"/>
        <end position="211"/>
    </location>
</feature>
<evidence type="ECO:0000313" key="4">
    <source>
        <dbReference type="Proteomes" id="UP001187682"/>
    </source>
</evidence>
<dbReference type="PANTHER" id="PTHR12963:SF4">
    <property type="entry name" value="ACTIVATING SIGNAL COINTEGRATOR 1"/>
    <property type="match status" value="1"/>
</dbReference>